<protein>
    <submittedName>
        <fullName evidence="2">Uncharacterized protein</fullName>
    </submittedName>
</protein>
<name>X1J0W1_9ZZZZ</name>
<gene>
    <name evidence="2" type="ORF">S03H2_58282</name>
</gene>
<organism evidence="2">
    <name type="scientific">marine sediment metagenome</name>
    <dbReference type="NCBI Taxonomy" id="412755"/>
    <lineage>
        <taxon>unclassified sequences</taxon>
        <taxon>metagenomes</taxon>
        <taxon>ecological metagenomes</taxon>
    </lineage>
</organism>
<sequence>MTERVKRVKGPDPGAERFEFEARKHSKFPFPSERIGTPIKAIKRKPKR</sequence>
<accession>X1J0W1</accession>
<proteinExistence type="predicted"/>
<reference evidence="2" key="1">
    <citation type="journal article" date="2014" name="Front. Microbiol.">
        <title>High frequency of phylogenetically diverse reductive dehalogenase-homologous genes in deep subseafloor sedimentary metagenomes.</title>
        <authorList>
            <person name="Kawai M."/>
            <person name="Futagami T."/>
            <person name="Toyoda A."/>
            <person name="Takaki Y."/>
            <person name="Nishi S."/>
            <person name="Hori S."/>
            <person name="Arai W."/>
            <person name="Tsubouchi T."/>
            <person name="Morono Y."/>
            <person name="Uchiyama I."/>
            <person name="Ito T."/>
            <person name="Fujiyama A."/>
            <person name="Inagaki F."/>
            <person name="Takami H."/>
        </authorList>
    </citation>
    <scope>NUCLEOTIDE SEQUENCE</scope>
    <source>
        <strain evidence="2">Expedition CK06-06</strain>
    </source>
</reference>
<comment type="caution">
    <text evidence="2">The sequence shown here is derived from an EMBL/GenBank/DDBJ whole genome shotgun (WGS) entry which is preliminary data.</text>
</comment>
<dbReference type="EMBL" id="BARU01037395">
    <property type="protein sequence ID" value="GAH87607.1"/>
    <property type="molecule type" value="Genomic_DNA"/>
</dbReference>
<evidence type="ECO:0000256" key="1">
    <source>
        <dbReference type="SAM" id="MobiDB-lite"/>
    </source>
</evidence>
<feature type="region of interest" description="Disordered" evidence="1">
    <location>
        <begin position="29"/>
        <end position="48"/>
    </location>
</feature>
<evidence type="ECO:0000313" key="2">
    <source>
        <dbReference type="EMBL" id="GAH87607.1"/>
    </source>
</evidence>
<dbReference type="AlphaFoldDB" id="X1J0W1"/>
<feature type="non-terminal residue" evidence="2">
    <location>
        <position position="48"/>
    </location>
</feature>